<dbReference type="PANTHER" id="PTHR39614">
    <property type="entry name" value="INTEGRAL MEMBRANE PROTEIN"/>
    <property type="match status" value="1"/>
</dbReference>
<evidence type="ECO:0000313" key="3">
    <source>
        <dbReference type="EMBL" id="UJO20865.1"/>
    </source>
</evidence>
<feature type="compositionally biased region" description="Low complexity" evidence="1">
    <location>
        <begin position="108"/>
        <end position="124"/>
    </location>
</feature>
<dbReference type="OrthoDB" id="3918601at2759"/>
<feature type="compositionally biased region" description="Low complexity" evidence="1">
    <location>
        <begin position="191"/>
        <end position="200"/>
    </location>
</feature>
<accession>A0A9Q8PE97</accession>
<feature type="compositionally biased region" description="Low complexity" evidence="1">
    <location>
        <begin position="212"/>
        <end position="228"/>
    </location>
</feature>
<feature type="domain" description="Rhodopsin" evidence="2">
    <location>
        <begin position="1"/>
        <end position="71"/>
    </location>
</feature>
<dbReference type="InterPro" id="IPR049326">
    <property type="entry name" value="Rhodopsin_dom_fungi"/>
</dbReference>
<dbReference type="PANTHER" id="PTHR39614:SF2">
    <property type="entry name" value="INTEGRAL MEMBRANE PROTEIN"/>
    <property type="match status" value="1"/>
</dbReference>
<evidence type="ECO:0000259" key="2">
    <source>
        <dbReference type="Pfam" id="PF20684"/>
    </source>
</evidence>
<proteinExistence type="predicted"/>
<keyword evidence="4" id="KW-1185">Reference proteome</keyword>
<protein>
    <recommendedName>
        <fullName evidence="2">Rhodopsin domain-containing protein</fullName>
    </recommendedName>
</protein>
<reference evidence="3" key="1">
    <citation type="submission" date="2021-12" db="EMBL/GenBank/DDBJ databases">
        <authorList>
            <person name="Zaccaron A."/>
            <person name="Stergiopoulos I."/>
        </authorList>
    </citation>
    <scope>NUCLEOTIDE SEQUENCE</scope>
    <source>
        <strain evidence="3">Race5_Kim</strain>
    </source>
</reference>
<feature type="region of interest" description="Disordered" evidence="1">
    <location>
        <begin position="301"/>
        <end position="333"/>
    </location>
</feature>
<dbReference type="RefSeq" id="XP_047765231.1">
    <property type="nucleotide sequence ID" value="XM_047910639.1"/>
</dbReference>
<sequence length="375" mass="42203">MPRKAKIKVLIAFAVRLFVLPPTFARLRDIYIAINGNDYTYDRVDATVMSSITLHIGIILATIPCAKPFFSVIEAGIYRSPLDANPNDRWRRPHPSEYPRKDSKRTITASMARTNTSTTASTSEQTHHLEPSRDMGQTLQKATRPVGTQPSIEKATLQNEPPGLEPSSHFRTQTFDLHRNSTSNMGIQTESSSRSSQRTSVRARRPPSSKHTSLSRLSRAALATRLRSGNSSTYTDAPETPSSSSYRRRESSTDFWLALSNEDGQTVTTVRHDPADAEARAQRRKLERPDVLQQTHSFRITPESEREEEDSMTVADQARKRREEAEDLRRRGKFGIEQTQSFHVSYDAMPANRGCCGTHVGSDGSRDRARIEMVE</sequence>
<name>A0A9Q8PE97_PASFU</name>
<dbReference type="Proteomes" id="UP000756132">
    <property type="component" value="Chromosome 8"/>
</dbReference>
<evidence type="ECO:0000313" key="4">
    <source>
        <dbReference type="Proteomes" id="UP000756132"/>
    </source>
</evidence>
<feature type="region of interest" description="Disordered" evidence="1">
    <location>
        <begin position="83"/>
        <end position="249"/>
    </location>
</feature>
<evidence type="ECO:0000256" key="1">
    <source>
        <dbReference type="SAM" id="MobiDB-lite"/>
    </source>
</evidence>
<dbReference type="AlphaFoldDB" id="A0A9Q8PE97"/>
<dbReference type="KEGG" id="ffu:CLAFUR5_11491"/>
<feature type="compositionally biased region" description="Basic and acidic residues" evidence="1">
    <location>
        <begin position="317"/>
        <end position="329"/>
    </location>
</feature>
<dbReference type="Pfam" id="PF20684">
    <property type="entry name" value="Fung_rhodopsin"/>
    <property type="match status" value="1"/>
</dbReference>
<gene>
    <name evidence="3" type="ORF">CLAFUR5_11491</name>
</gene>
<feature type="compositionally biased region" description="Polar residues" evidence="1">
    <location>
        <begin position="135"/>
        <end position="159"/>
    </location>
</feature>
<organism evidence="3 4">
    <name type="scientific">Passalora fulva</name>
    <name type="common">Tomato leaf mold</name>
    <name type="synonym">Cladosporium fulvum</name>
    <dbReference type="NCBI Taxonomy" id="5499"/>
    <lineage>
        <taxon>Eukaryota</taxon>
        <taxon>Fungi</taxon>
        <taxon>Dikarya</taxon>
        <taxon>Ascomycota</taxon>
        <taxon>Pezizomycotina</taxon>
        <taxon>Dothideomycetes</taxon>
        <taxon>Dothideomycetidae</taxon>
        <taxon>Mycosphaerellales</taxon>
        <taxon>Mycosphaerellaceae</taxon>
        <taxon>Fulvia</taxon>
    </lineage>
</organism>
<dbReference type="EMBL" id="CP090170">
    <property type="protein sequence ID" value="UJO20865.1"/>
    <property type="molecule type" value="Genomic_DNA"/>
</dbReference>
<feature type="compositionally biased region" description="Basic and acidic residues" evidence="1">
    <location>
        <begin position="86"/>
        <end position="105"/>
    </location>
</feature>
<reference evidence="3" key="2">
    <citation type="journal article" date="2022" name="Microb. Genom.">
        <title>A chromosome-scale genome assembly of the tomato pathogen Cladosporium fulvum reveals a compartmentalized genome architecture and the presence of a dispensable chromosome.</title>
        <authorList>
            <person name="Zaccaron A.Z."/>
            <person name="Chen L.H."/>
            <person name="Samaras A."/>
            <person name="Stergiopoulos I."/>
        </authorList>
    </citation>
    <scope>NUCLEOTIDE SEQUENCE</scope>
    <source>
        <strain evidence="3">Race5_Kim</strain>
    </source>
</reference>
<feature type="compositionally biased region" description="Polar residues" evidence="1">
    <location>
        <begin position="169"/>
        <end position="190"/>
    </location>
</feature>
<dbReference type="GeneID" id="71991369"/>